<proteinExistence type="predicted"/>
<evidence type="ECO:0000313" key="2">
    <source>
        <dbReference type="Proteomes" id="UP000306229"/>
    </source>
</evidence>
<reference evidence="1 2" key="1">
    <citation type="submission" date="2019-05" db="EMBL/GenBank/DDBJ databases">
        <title>Algicella ahnfeltiae gen. nov., sp. nov., a novel marine bacterium of the family Flavobacteriaceae isolated from a red alga.</title>
        <authorList>
            <person name="Nedashkovskaya O.I."/>
            <person name="Kukhlevskiy A.D."/>
            <person name="Kim S.-G."/>
            <person name="Zhukova N.V."/>
            <person name="Mikhailov V.V."/>
        </authorList>
    </citation>
    <scope>NUCLEOTIDE SEQUENCE [LARGE SCALE GENOMIC DNA]</scope>
    <source>
        <strain evidence="1 2">10Alg115</strain>
    </source>
</reference>
<dbReference type="EMBL" id="CP040749">
    <property type="protein sequence ID" value="QCX41004.1"/>
    <property type="molecule type" value="Genomic_DNA"/>
</dbReference>
<dbReference type="Proteomes" id="UP000306229">
    <property type="component" value="Chromosome"/>
</dbReference>
<protein>
    <submittedName>
        <fullName evidence="1">Uncharacterized protein</fullName>
    </submittedName>
</protein>
<dbReference type="KEGG" id="fbe:FF125_06050"/>
<accession>A0A5B7U011</accession>
<gene>
    <name evidence="1" type="ORF">FF125_06050</name>
</gene>
<evidence type="ECO:0000313" key="1">
    <source>
        <dbReference type="EMBL" id="QCX41004.1"/>
    </source>
</evidence>
<dbReference type="OrthoDB" id="1436858at2"/>
<organism evidence="1 2">
    <name type="scientific">Aureibaculum algae</name>
    <dbReference type="NCBI Taxonomy" id="2584122"/>
    <lineage>
        <taxon>Bacteria</taxon>
        <taxon>Pseudomonadati</taxon>
        <taxon>Bacteroidota</taxon>
        <taxon>Flavobacteriia</taxon>
        <taxon>Flavobacteriales</taxon>
        <taxon>Flavobacteriaceae</taxon>
        <taxon>Aureibaculum</taxon>
    </lineage>
</organism>
<sequence length="168" mass="18907">MIQCKEETNYTIAKEQVGKITGTTQIQELKSIFKNDSIVSHLGKDNVAEASYDEYLIYSKEGDHLLTIVPKTEQDSSSTIENIQIYDKTYKTTKGLGVKGVFKDIVDNYTVNKVQSTFSTAVLFVDELNATITIDKKELGVKDFGTQKIKLEQIPDLAKIKGITLWFK</sequence>
<keyword evidence="2" id="KW-1185">Reference proteome</keyword>
<name>A0A5B7U011_9FLAO</name>
<dbReference type="AlphaFoldDB" id="A0A5B7U011"/>